<dbReference type="InterPro" id="IPR050688">
    <property type="entry name" value="Zinc_finger/UBP_domain"/>
</dbReference>
<dbReference type="PROSITE" id="PS00028">
    <property type="entry name" value="ZINC_FINGER_C2H2_1"/>
    <property type="match status" value="2"/>
</dbReference>
<dbReference type="GO" id="GO:0045944">
    <property type="term" value="P:positive regulation of transcription by RNA polymerase II"/>
    <property type="evidence" value="ECO:0007669"/>
    <property type="project" value="TreeGrafter"/>
</dbReference>
<reference evidence="8" key="1">
    <citation type="submission" date="2021-02" db="EMBL/GenBank/DDBJ databases">
        <authorList>
            <person name="Nowell W R."/>
        </authorList>
    </citation>
    <scope>NUCLEOTIDE SEQUENCE</scope>
</reference>
<evidence type="ECO:0000256" key="6">
    <source>
        <dbReference type="SAM" id="MobiDB-lite"/>
    </source>
</evidence>
<keyword evidence="3 5" id="KW-0863">Zinc-finger</keyword>
<dbReference type="SMART" id="SM00355">
    <property type="entry name" value="ZnF_C2H2"/>
    <property type="match status" value="14"/>
</dbReference>
<dbReference type="InterPro" id="IPR013087">
    <property type="entry name" value="Znf_C2H2_type"/>
</dbReference>
<dbReference type="EMBL" id="CAJNOJ010000085">
    <property type="protein sequence ID" value="CAF1070520.1"/>
    <property type="molecule type" value="Genomic_DNA"/>
</dbReference>
<feature type="domain" description="C2H2-type" evidence="7">
    <location>
        <begin position="527"/>
        <end position="550"/>
    </location>
</feature>
<comment type="caution">
    <text evidence="8">The sequence shown here is derived from an EMBL/GenBank/DDBJ whole genome shotgun (WGS) entry which is preliminary data.</text>
</comment>
<gene>
    <name evidence="8" type="ORF">EDS130_LOCUS18415</name>
</gene>
<dbReference type="Proteomes" id="UP000663852">
    <property type="component" value="Unassembled WGS sequence"/>
</dbReference>
<keyword evidence="4" id="KW-0862">Zinc</keyword>
<protein>
    <recommendedName>
        <fullName evidence="7">C2H2-type domain-containing protein</fullName>
    </recommendedName>
</protein>
<proteinExistence type="predicted"/>
<name>A0A814LT50_ADIRI</name>
<dbReference type="PANTHER" id="PTHR24403">
    <property type="entry name" value="ZINC FINGER PROTEIN"/>
    <property type="match status" value="1"/>
</dbReference>
<evidence type="ECO:0000256" key="3">
    <source>
        <dbReference type="ARBA" id="ARBA00022771"/>
    </source>
</evidence>
<evidence type="ECO:0000259" key="7">
    <source>
        <dbReference type="PROSITE" id="PS50157"/>
    </source>
</evidence>
<keyword evidence="1" id="KW-0479">Metal-binding</keyword>
<dbReference type="GO" id="GO:0005634">
    <property type="term" value="C:nucleus"/>
    <property type="evidence" value="ECO:0007669"/>
    <property type="project" value="TreeGrafter"/>
</dbReference>
<dbReference type="GO" id="GO:0008270">
    <property type="term" value="F:zinc ion binding"/>
    <property type="evidence" value="ECO:0007669"/>
    <property type="project" value="UniProtKB-KW"/>
</dbReference>
<evidence type="ECO:0000256" key="1">
    <source>
        <dbReference type="ARBA" id="ARBA00022723"/>
    </source>
</evidence>
<dbReference type="InterPro" id="IPR036236">
    <property type="entry name" value="Znf_C2H2_sf"/>
</dbReference>
<evidence type="ECO:0000256" key="5">
    <source>
        <dbReference type="PROSITE-ProRule" id="PRU00042"/>
    </source>
</evidence>
<dbReference type="Gene3D" id="3.30.160.60">
    <property type="entry name" value="Classic Zinc Finger"/>
    <property type="match status" value="4"/>
</dbReference>
<feature type="region of interest" description="Disordered" evidence="6">
    <location>
        <begin position="41"/>
        <end position="83"/>
    </location>
</feature>
<accession>A0A814LT50</accession>
<evidence type="ECO:0000256" key="2">
    <source>
        <dbReference type="ARBA" id="ARBA00022737"/>
    </source>
</evidence>
<dbReference type="AlphaFoldDB" id="A0A814LT50"/>
<dbReference type="SUPFAM" id="SSF57667">
    <property type="entry name" value="beta-beta-alpha zinc fingers"/>
    <property type="match status" value="1"/>
</dbReference>
<evidence type="ECO:0000313" key="9">
    <source>
        <dbReference type="Proteomes" id="UP000663852"/>
    </source>
</evidence>
<sequence length="1083" mass="126434">MTSTMLMDSTLDTDGTAFICPECSFNGTSLPELISHLNETHGEETATKSVSPPKNPAVLSNEKRSRRKPAFSHQIISQPQRQSMPVFKQSNVDPGSIHFWNRVISADENDRKFSEPTKVRDENVTHPKISPQRLIAPKIIHTPPTTVDTSSSFCSPSFQPIQKNFQCRICHLTYKNFHDCTAHIRRKHEISHAQAGRYVGKLDTDVPLPPSATGHYKIRLKVKSLPPQAPTTATSVENFTNVYQCKYCPYTASWLKDVAQHERQNHGKYSSFVHEDTPHSNKHNNKDHNDLSALLIDNVEPYNDALPNSNDEIIMIEEDIDDDEEDALWKYQQELNNLTESPTNHNNTTHHHQNHPNASFLAKPFKKFQCPHCEHSSPKLAKLKLHIATHTNIKPYMCSICGWRANLRWYIQCHAKKRHPNQNFEVLQLSNEEAEQTINAYMRENGLQTKVHNRFDSKHHYQCSLCQFRSNHPRFIEQHIETNHSHMMEQNNNHSNLTPVDLNSQYSSKIVYPNFSSHPNFNPNRLYYCSLCYRGYRWRYDVKRHHKTMHETVDDEVTKGRNFHYLEYVPQIDSLITATMSSIHNPMKHENEVEDNDDDLKLSIADARTVDVTDEEAALLMIEPERSETNQIVIDDHPEDAVIVFEDDRTDKSTSEIARLSSRPTYKPFRCPYCFYRTNWRTDCMRHMRARHKVEPNQNGYYEMSPDEAERTYDEYERTFGFVVAKKVLARFTDFRQISWEDLKRSIWEKIKDKPDFEQCIYDRLRPDDYDLTPVIQMPPAQPIVITIPNKMPFVKQKRVFTCMDCAFSSHRIYELERHICSRIQKFQREKSHGQVVVSLYECTKCSYRTMNLNYAKQHIYLHQSKENEKKMFFYCSFCGYNHRLRSKLIVHIARTHPKRNSSNCLTTCRYEFDADFAIQQTLLKRSFIEQQLQTSKLFYCLYCPYISATILEHNQHRLYHQDNSMHSYKCQHCSFASSSSIYTNQHMLLHKNPTRTMSTDIDAKSLKYIPVSTICKEILGKPRRHNCPFCRSFASSCSSTILIHIKNTHSLNSKQFDGSLIIGAELAKEILCFEVIRSTGNQ</sequence>
<evidence type="ECO:0000256" key="4">
    <source>
        <dbReference type="ARBA" id="ARBA00022833"/>
    </source>
</evidence>
<dbReference type="PROSITE" id="PS50157">
    <property type="entry name" value="ZINC_FINGER_C2H2_2"/>
    <property type="match status" value="2"/>
</dbReference>
<dbReference type="OrthoDB" id="3561125at2759"/>
<organism evidence="8 9">
    <name type="scientific">Adineta ricciae</name>
    <name type="common">Rotifer</name>
    <dbReference type="NCBI Taxonomy" id="249248"/>
    <lineage>
        <taxon>Eukaryota</taxon>
        <taxon>Metazoa</taxon>
        <taxon>Spiralia</taxon>
        <taxon>Gnathifera</taxon>
        <taxon>Rotifera</taxon>
        <taxon>Eurotatoria</taxon>
        <taxon>Bdelloidea</taxon>
        <taxon>Adinetida</taxon>
        <taxon>Adinetidae</taxon>
        <taxon>Adineta</taxon>
    </lineage>
</organism>
<keyword evidence="2" id="KW-0677">Repeat</keyword>
<dbReference type="PANTHER" id="PTHR24403:SF67">
    <property type="entry name" value="FI01116P-RELATED"/>
    <property type="match status" value="1"/>
</dbReference>
<evidence type="ECO:0000313" key="8">
    <source>
        <dbReference type="EMBL" id="CAF1070520.1"/>
    </source>
</evidence>
<feature type="compositionally biased region" description="Polar residues" evidence="6">
    <location>
        <begin position="74"/>
        <end position="83"/>
    </location>
</feature>
<feature type="domain" description="C2H2-type" evidence="7">
    <location>
        <begin position="368"/>
        <end position="395"/>
    </location>
</feature>